<keyword evidence="3" id="KW-1185">Reference proteome</keyword>
<sequence>MNGAPEPSQTVQRVKVGMIGLAAVVLLIALASAIIGSVTRERPVPGAAQANLVAEIAAGNSVAAAPATGEPLAEMGVAPSTANSQAAAQ</sequence>
<organism evidence="2 3">
    <name type="scientific">Sphingomonas abaci</name>
    <dbReference type="NCBI Taxonomy" id="237611"/>
    <lineage>
        <taxon>Bacteria</taxon>
        <taxon>Pseudomonadati</taxon>
        <taxon>Pseudomonadota</taxon>
        <taxon>Alphaproteobacteria</taxon>
        <taxon>Sphingomonadales</taxon>
        <taxon>Sphingomonadaceae</taxon>
        <taxon>Sphingomonas</taxon>
    </lineage>
</organism>
<evidence type="ECO:0000313" key="2">
    <source>
        <dbReference type="EMBL" id="MBB4618776.1"/>
    </source>
</evidence>
<feature type="transmembrane region" description="Helical" evidence="1">
    <location>
        <begin position="16"/>
        <end position="35"/>
    </location>
</feature>
<keyword evidence="1" id="KW-0812">Transmembrane</keyword>
<dbReference type="EMBL" id="JACHNY010000006">
    <property type="protein sequence ID" value="MBB4618776.1"/>
    <property type="molecule type" value="Genomic_DNA"/>
</dbReference>
<name>A0A7W7AL01_9SPHN</name>
<accession>A0A7W7AL01</accession>
<proteinExistence type="predicted"/>
<dbReference type="Proteomes" id="UP000574769">
    <property type="component" value="Unassembled WGS sequence"/>
</dbReference>
<keyword evidence="1" id="KW-0472">Membrane</keyword>
<dbReference type="AlphaFoldDB" id="A0A7W7AL01"/>
<reference evidence="2 3" key="1">
    <citation type="submission" date="2020-08" db="EMBL/GenBank/DDBJ databases">
        <title>Genomic Encyclopedia of Type Strains, Phase IV (KMG-IV): sequencing the most valuable type-strain genomes for metagenomic binning, comparative biology and taxonomic classification.</title>
        <authorList>
            <person name="Goeker M."/>
        </authorList>
    </citation>
    <scope>NUCLEOTIDE SEQUENCE [LARGE SCALE GENOMIC DNA]</scope>
    <source>
        <strain evidence="2 3">DSM 15867</strain>
    </source>
</reference>
<evidence type="ECO:0000313" key="3">
    <source>
        <dbReference type="Proteomes" id="UP000574769"/>
    </source>
</evidence>
<dbReference type="RefSeq" id="WP_221239988.1">
    <property type="nucleotide sequence ID" value="NZ_JACHNY010000006.1"/>
</dbReference>
<gene>
    <name evidence="2" type="ORF">GGQ96_002922</name>
</gene>
<comment type="caution">
    <text evidence="2">The sequence shown here is derived from an EMBL/GenBank/DDBJ whole genome shotgun (WGS) entry which is preliminary data.</text>
</comment>
<evidence type="ECO:0000256" key="1">
    <source>
        <dbReference type="SAM" id="Phobius"/>
    </source>
</evidence>
<protein>
    <submittedName>
        <fullName evidence="2">Uncharacterized protein</fullName>
    </submittedName>
</protein>
<keyword evidence="1" id="KW-1133">Transmembrane helix</keyword>